<dbReference type="Pfam" id="PF00126">
    <property type="entry name" value="HTH_1"/>
    <property type="match status" value="1"/>
</dbReference>
<dbReference type="Gene3D" id="1.10.10.10">
    <property type="entry name" value="Winged helix-like DNA-binding domain superfamily/Winged helix DNA-binding domain"/>
    <property type="match status" value="1"/>
</dbReference>
<dbReference type="PRINTS" id="PR00039">
    <property type="entry name" value="HTHLYSR"/>
</dbReference>
<evidence type="ECO:0000313" key="7">
    <source>
        <dbReference type="EMBL" id="SMG49844.1"/>
    </source>
</evidence>
<proteinExistence type="inferred from homology"/>
<dbReference type="GO" id="GO:2000142">
    <property type="term" value="P:regulation of DNA-templated transcription initiation"/>
    <property type="evidence" value="ECO:0007669"/>
    <property type="project" value="TreeGrafter"/>
</dbReference>
<keyword evidence="8" id="KW-1185">Reference proteome</keyword>
<evidence type="ECO:0000259" key="6">
    <source>
        <dbReference type="PROSITE" id="PS50931"/>
    </source>
</evidence>
<dbReference type="GO" id="GO:0003677">
    <property type="term" value="F:DNA binding"/>
    <property type="evidence" value="ECO:0007669"/>
    <property type="project" value="UniProtKB-KW"/>
</dbReference>
<dbReference type="PANTHER" id="PTHR30293">
    <property type="entry name" value="TRANSCRIPTIONAL REGULATORY PROTEIN NAC-RELATED"/>
    <property type="match status" value="1"/>
</dbReference>
<dbReference type="PANTHER" id="PTHR30293:SF0">
    <property type="entry name" value="NITROGEN ASSIMILATION REGULATORY PROTEIN NAC"/>
    <property type="match status" value="1"/>
</dbReference>
<feature type="domain" description="HTH lysR-type" evidence="6">
    <location>
        <begin position="1"/>
        <end position="58"/>
    </location>
</feature>
<dbReference type="SUPFAM" id="SSF53850">
    <property type="entry name" value="Periplasmic binding protein-like II"/>
    <property type="match status" value="1"/>
</dbReference>
<dbReference type="InterPro" id="IPR036390">
    <property type="entry name" value="WH_DNA-bd_sf"/>
</dbReference>
<gene>
    <name evidence="7" type="ORF">SAMN06265784_105193</name>
</gene>
<dbReference type="STRING" id="1515439.SAMN06265784_105193"/>
<evidence type="ECO:0000256" key="1">
    <source>
        <dbReference type="ARBA" id="ARBA00009437"/>
    </source>
</evidence>
<comment type="similarity">
    <text evidence="1">Belongs to the LysR transcriptional regulatory family.</text>
</comment>
<keyword evidence="4" id="KW-0010">Activator</keyword>
<dbReference type="Gene3D" id="3.40.190.290">
    <property type="match status" value="1"/>
</dbReference>
<name>A0A1X7L8M8_9BURK</name>
<keyword evidence="5" id="KW-0804">Transcription</keyword>
<dbReference type="OrthoDB" id="8587114at2"/>
<accession>A0A1X7L8M8</accession>
<evidence type="ECO:0000256" key="4">
    <source>
        <dbReference type="ARBA" id="ARBA00023159"/>
    </source>
</evidence>
<dbReference type="EMBL" id="FXAT01000005">
    <property type="protein sequence ID" value="SMG49844.1"/>
    <property type="molecule type" value="Genomic_DNA"/>
</dbReference>
<dbReference type="FunFam" id="1.10.10.10:FF:000001">
    <property type="entry name" value="LysR family transcriptional regulator"/>
    <property type="match status" value="1"/>
</dbReference>
<dbReference type="SUPFAM" id="SSF46785">
    <property type="entry name" value="Winged helix' DNA-binding domain"/>
    <property type="match status" value="1"/>
</dbReference>
<evidence type="ECO:0000256" key="3">
    <source>
        <dbReference type="ARBA" id="ARBA00023125"/>
    </source>
</evidence>
<dbReference type="Proteomes" id="UP000193228">
    <property type="component" value="Unassembled WGS sequence"/>
</dbReference>
<evidence type="ECO:0000313" key="8">
    <source>
        <dbReference type="Proteomes" id="UP000193228"/>
    </source>
</evidence>
<evidence type="ECO:0000256" key="5">
    <source>
        <dbReference type="ARBA" id="ARBA00023163"/>
    </source>
</evidence>
<dbReference type="PROSITE" id="PS50931">
    <property type="entry name" value="HTH_LYSR"/>
    <property type="match status" value="1"/>
</dbReference>
<dbReference type="InterPro" id="IPR000847">
    <property type="entry name" value="LysR_HTH_N"/>
</dbReference>
<reference evidence="8" key="1">
    <citation type="submission" date="2017-04" db="EMBL/GenBank/DDBJ databases">
        <authorList>
            <person name="Varghese N."/>
            <person name="Submissions S."/>
        </authorList>
    </citation>
    <scope>NUCLEOTIDE SEQUENCE [LARGE SCALE GENOMIC DNA]</scope>
    <source>
        <strain evidence="8">LMG 29540</strain>
    </source>
</reference>
<dbReference type="InterPro" id="IPR005119">
    <property type="entry name" value="LysR_subst-bd"/>
</dbReference>
<keyword evidence="3" id="KW-0238">DNA-binding</keyword>
<dbReference type="GO" id="GO:0003700">
    <property type="term" value="F:DNA-binding transcription factor activity"/>
    <property type="evidence" value="ECO:0007669"/>
    <property type="project" value="InterPro"/>
</dbReference>
<dbReference type="AlphaFoldDB" id="A0A1X7L8M8"/>
<dbReference type="RefSeq" id="WP_085485166.1">
    <property type="nucleotide sequence ID" value="NZ_FXAT01000005.1"/>
</dbReference>
<dbReference type="InterPro" id="IPR036388">
    <property type="entry name" value="WH-like_DNA-bd_sf"/>
</dbReference>
<organism evidence="7 8">
    <name type="scientific">Paraburkholderia susongensis</name>
    <dbReference type="NCBI Taxonomy" id="1515439"/>
    <lineage>
        <taxon>Bacteria</taxon>
        <taxon>Pseudomonadati</taxon>
        <taxon>Pseudomonadota</taxon>
        <taxon>Betaproteobacteria</taxon>
        <taxon>Burkholderiales</taxon>
        <taxon>Burkholderiaceae</taxon>
        <taxon>Paraburkholderia</taxon>
    </lineage>
</organism>
<evidence type="ECO:0000256" key="2">
    <source>
        <dbReference type="ARBA" id="ARBA00023015"/>
    </source>
</evidence>
<protein>
    <submittedName>
        <fullName evidence="7">Transcriptional regulator, LysR family</fullName>
    </submittedName>
</protein>
<keyword evidence="2" id="KW-0805">Transcription regulation</keyword>
<dbReference type="Pfam" id="PF03466">
    <property type="entry name" value="LysR_substrate"/>
    <property type="match status" value="1"/>
</dbReference>
<sequence>MDIRQMRYFVACVDAGSLSKAALALSISQPSLSQQISEMENDLGAPLLVRSYSGVAPTEAGSTLYRHAQSIIKQFAQLRGDVKRGEHALSGQVAVGLPTSVAAVLAVPLFERMRAKYPGIQLQIFESMSGYLNELLANGRLDIAVLFRETETRGVTVAPLFSERLAVHGAAWVGNTRAKTVPLALLSGVPLVLPGRSHGLRLLVERAFDSAGLDLNVVADIDSLPTMLELARRGEAATILSGFLGRGKAHKDLLARYLVSPSLERSVALCRLNSVPQTAASRAVQDCMQQLVAEMAPTLDTAAARRGD</sequence>